<evidence type="ECO:0000259" key="1">
    <source>
        <dbReference type="Pfam" id="PF20613"/>
    </source>
</evidence>
<gene>
    <name evidence="2" type="ORF">J2W69_002799</name>
</gene>
<dbReference type="InterPro" id="IPR046748">
    <property type="entry name" value="HipA_2"/>
</dbReference>
<evidence type="ECO:0000313" key="3">
    <source>
        <dbReference type="Proteomes" id="UP001257909"/>
    </source>
</evidence>
<organism evidence="2 3">
    <name type="scientific">Rheinheimera soli</name>
    <dbReference type="NCBI Taxonomy" id="443616"/>
    <lineage>
        <taxon>Bacteria</taxon>
        <taxon>Pseudomonadati</taxon>
        <taxon>Pseudomonadota</taxon>
        <taxon>Gammaproteobacteria</taxon>
        <taxon>Chromatiales</taxon>
        <taxon>Chromatiaceae</taxon>
        <taxon>Rheinheimera</taxon>
    </lineage>
</organism>
<name>A0ABU1W1L2_9GAMM</name>
<sequence length="239" mass="27291">MLEVEELQEKATQGRTEPWLCRLSDDQLYYIKGPQATTKGLINEAVCAFLGRAFGLNVPAHYPAYLPAQMLTYNEAARQILGDGNSVVFASRQVKGMIEFSPSLQQSLPIQFAKDLFLFDYWIKNEDRTMGQTSGNPNLFLDGRSNSYVVVDHNLAFDPNYNFAQNAPLHLSYPFWFNQQQDQLWREYYSPKLEIALEGLAQYAASLPEEWLAAEPDYLAHISATLALFRTDNFWEALI</sequence>
<dbReference type="EMBL" id="JAVDWR010000009">
    <property type="protein sequence ID" value="MDR7121842.1"/>
    <property type="molecule type" value="Genomic_DNA"/>
</dbReference>
<evidence type="ECO:0000313" key="2">
    <source>
        <dbReference type="EMBL" id="MDR7121842.1"/>
    </source>
</evidence>
<proteinExistence type="predicted"/>
<dbReference type="Pfam" id="PF20613">
    <property type="entry name" value="HipA_2"/>
    <property type="match status" value="1"/>
</dbReference>
<reference evidence="2 3" key="1">
    <citation type="submission" date="2023-07" db="EMBL/GenBank/DDBJ databases">
        <title>Sorghum-associated microbial communities from plants grown in Nebraska, USA.</title>
        <authorList>
            <person name="Schachtman D."/>
        </authorList>
    </citation>
    <scope>NUCLEOTIDE SEQUENCE [LARGE SCALE GENOMIC DNA]</scope>
    <source>
        <strain evidence="2 3">4138</strain>
    </source>
</reference>
<dbReference type="Proteomes" id="UP001257909">
    <property type="component" value="Unassembled WGS sequence"/>
</dbReference>
<comment type="caution">
    <text evidence="2">The sequence shown here is derived from an EMBL/GenBank/DDBJ whole genome shotgun (WGS) entry which is preliminary data.</text>
</comment>
<keyword evidence="3" id="KW-1185">Reference proteome</keyword>
<accession>A0ABU1W1L2</accession>
<feature type="domain" description="HipA-like kinase" evidence="1">
    <location>
        <begin position="4"/>
        <end position="237"/>
    </location>
</feature>
<protein>
    <recommendedName>
        <fullName evidence="1">HipA-like kinase domain-containing protein</fullName>
    </recommendedName>
</protein>